<evidence type="ECO:0000256" key="3">
    <source>
        <dbReference type="ARBA" id="ARBA00004997"/>
    </source>
</evidence>
<comment type="cofactor">
    <cofactor evidence="1">
        <name>Mg(2+)</name>
        <dbReference type="ChEBI" id="CHEBI:18420"/>
    </cofactor>
</comment>
<dbReference type="GO" id="GO:0000287">
    <property type="term" value="F:magnesium ion binding"/>
    <property type="evidence" value="ECO:0007669"/>
    <property type="project" value="UniProtKB-UniRule"/>
</dbReference>
<evidence type="ECO:0000256" key="15">
    <source>
        <dbReference type="ARBA" id="ARBA00023317"/>
    </source>
</evidence>
<dbReference type="Gene3D" id="2.40.33.10">
    <property type="entry name" value="PK beta-barrel domain-like"/>
    <property type="match status" value="1"/>
</dbReference>
<evidence type="ECO:0000256" key="2">
    <source>
        <dbReference type="ARBA" id="ARBA00001958"/>
    </source>
</evidence>
<dbReference type="EMBL" id="PDCJ01000004">
    <property type="protein sequence ID" value="PEG29297.1"/>
    <property type="molecule type" value="Genomic_DNA"/>
</dbReference>
<dbReference type="SUPFAM" id="SSF52935">
    <property type="entry name" value="PK C-terminal domain-like"/>
    <property type="match status" value="1"/>
</dbReference>
<dbReference type="InterPro" id="IPR040442">
    <property type="entry name" value="Pyrv_kinase-like_dom_sf"/>
</dbReference>
<evidence type="ECO:0000256" key="8">
    <source>
        <dbReference type="ARBA" id="ARBA00022723"/>
    </source>
</evidence>
<dbReference type="InterPro" id="IPR015813">
    <property type="entry name" value="Pyrv/PenolPyrv_kinase-like_dom"/>
</dbReference>
<dbReference type="InterPro" id="IPR018209">
    <property type="entry name" value="Pyrv_Knase_AS"/>
</dbReference>
<keyword evidence="10 17" id="KW-0418">Kinase</keyword>
<feature type="domain" description="Pyruvate kinase C-terminal" evidence="19">
    <location>
        <begin position="358"/>
        <end position="469"/>
    </location>
</feature>
<dbReference type="SUPFAM" id="SSF50800">
    <property type="entry name" value="PK beta-barrel domain-like"/>
    <property type="match status" value="1"/>
</dbReference>
<evidence type="ECO:0000256" key="6">
    <source>
        <dbReference type="ARBA" id="ARBA00018587"/>
    </source>
</evidence>
<dbReference type="OrthoDB" id="9812123at2"/>
<dbReference type="PRINTS" id="PR01050">
    <property type="entry name" value="PYRUVTKNASE"/>
</dbReference>
<dbReference type="GO" id="GO:0016301">
    <property type="term" value="F:kinase activity"/>
    <property type="evidence" value="ECO:0007669"/>
    <property type="project" value="UniProtKB-KW"/>
</dbReference>
<dbReference type="EC" id="2.7.1.40" evidence="5 16"/>
<evidence type="ECO:0000313" key="21">
    <source>
        <dbReference type="Proteomes" id="UP000220840"/>
    </source>
</evidence>
<comment type="catalytic activity">
    <reaction evidence="17">
        <text>pyruvate + ATP = phosphoenolpyruvate + ADP + H(+)</text>
        <dbReference type="Rhea" id="RHEA:18157"/>
        <dbReference type="ChEBI" id="CHEBI:15361"/>
        <dbReference type="ChEBI" id="CHEBI:15378"/>
        <dbReference type="ChEBI" id="CHEBI:30616"/>
        <dbReference type="ChEBI" id="CHEBI:58702"/>
        <dbReference type="ChEBI" id="CHEBI:456216"/>
        <dbReference type="EC" id="2.7.1.40"/>
    </reaction>
</comment>
<keyword evidence="11" id="KW-0067">ATP-binding</keyword>
<comment type="caution">
    <text evidence="20">The sequence shown here is derived from an EMBL/GenBank/DDBJ whole genome shotgun (WGS) entry which is preliminary data.</text>
</comment>
<keyword evidence="15 20" id="KW-0670">Pyruvate</keyword>
<keyword evidence="13" id="KW-0630">Potassium</keyword>
<evidence type="ECO:0000256" key="13">
    <source>
        <dbReference type="ARBA" id="ARBA00022958"/>
    </source>
</evidence>
<dbReference type="InterPro" id="IPR011037">
    <property type="entry name" value="Pyrv_Knase-like_insert_dom_sf"/>
</dbReference>
<dbReference type="Gene3D" id="3.20.20.60">
    <property type="entry name" value="Phosphoenolpyruvate-binding domains"/>
    <property type="match status" value="1"/>
</dbReference>
<organism evidence="20 21">
    <name type="scientific">Clostridium neonatale</name>
    <dbReference type="NCBI Taxonomy" id="137838"/>
    <lineage>
        <taxon>Bacteria</taxon>
        <taxon>Bacillati</taxon>
        <taxon>Bacillota</taxon>
        <taxon>Clostridia</taxon>
        <taxon>Eubacteriales</taxon>
        <taxon>Clostridiaceae</taxon>
        <taxon>Clostridium</taxon>
    </lineage>
</organism>
<evidence type="ECO:0000256" key="11">
    <source>
        <dbReference type="ARBA" id="ARBA00022840"/>
    </source>
</evidence>
<dbReference type="SUPFAM" id="SSF51621">
    <property type="entry name" value="Phosphoenolpyruvate/pyruvate domain"/>
    <property type="match status" value="1"/>
</dbReference>
<dbReference type="UniPathway" id="UPA00109">
    <property type="reaction ID" value="UER00188"/>
</dbReference>
<dbReference type="GO" id="GO:0030955">
    <property type="term" value="F:potassium ion binding"/>
    <property type="evidence" value="ECO:0007669"/>
    <property type="project" value="UniProtKB-UniRule"/>
</dbReference>
<evidence type="ECO:0000256" key="9">
    <source>
        <dbReference type="ARBA" id="ARBA00022741"/>
    </source>
</evidence>
<comment type="cofactor">
    <cofactor evidence="2">
        <name>K(+)</name>
        <dbReference type="ChEBI" id="CHEBI:29103"/>
    </cofactor>
</comment>
<dbReference type="InterPro" id="IPR015806">
    <property type="entry name" value="Pyrv_Knase_insert_dom_sf"/>
</dbReference>
<reference evidence="20 21" key="1">
    <citation type="submission" date="2017-10" db="EMBL/GenBank/DDBJ databases">
        <title>Effective Description of Clostridium neonatale sp. nov. linked to necrotizing enterocolitis in neonates and a clarification of species assignable to the genus Clostridium (Prazmowski 1880) emend. Lawson and Rainey 2016.</title>
        <authorList>
            <person name="Bernard K."/>
            <person name="Burdz T."/>
            <person name="Wiebe D."/>
            <person name="Balcewich B."/>
            <person name="Alfa M."/>
            <person name="Bernier A.-M."/>
        </authorList>
    </citation>
    <scope>NUCLEOTIDE SEQUENCE [LARGE SCALE GENOMIC DNA]</scope>
    <source>
        <strain evidence="20 21">LCDC99A005</strain>
    </source>
</reference>
<dbReference type="InterPro" id="IPR015795">
    <property type="entry name" value="Pyrv_Knase_C"/>
</dbReference>
<evidence type="ECO:0000259" key="18">
    <source>
        <dbReference type="Pfam" id="PF00224"/>
    </source>
</evidence>
<dbReference type="GeneID" id="68875959"/>
<dbReference type="FunFam" id="2.40.33.10:FF:000001">
    <property type="entry name" value="Pyruvate kinase"/>
    <property type="match status" value="1"/>
</dbReference>
<evidence type="ECO:0000256" key="16">
    <source>
        <dbReference type="NCBIfam" id="TIGR01064"/>
    </source>
</evidence>
<dbReference type="NCBIfam" id="TIGR01064">
    <property type="entry name" value="pyruv_kin"/>
    <property type="match status" value="1"/>
</dbReference>
<protein>
    <recommendedName>
        <fullName evidence="6 16">Pyruvate kinase</fullName>
        <ecNumber evidence="5 16">2.7.1.40</ecNumber>
    </recommendedName>
</protein>
<keyword evidence="21" id="KW-1185">Reference proteome</keyword>
<evidence type="ECO:0000256" key="10">
    <source>
        <dbReference type="ARBA" id="ARBA00022777"/>
    </source>
</evidence>
<name>A0A2A7MCN1_9CLOT</name>
<dbReference type="Proteomes" id="UP000220840">
    <property type="component" value="Unassembled WGS sequence"/>
</dbReference>
<evidence type="ECO:0000313" key="20">
    <source>
        <dbReference type="EMBL" id="PEG29297.1"/>
    </source>
</evidence>
<evidence type="ECO:0000256" key="17">
    <source>
        <dbReference type="RuleBase" id="RU000504"/>
    </source>
</evidence>
<keyword evidence="14 17" id="KW-0324">Glycolysis</keyword>
<feature type="domain" description="Pyruvate kinase barrel" evidence="18">
    <location>
        <begin position="1"/>
        <end position="323"/>
    </location>
</feature>
<dbReference type="GO" id="GO:0004743">
    <property type="term" value="F:pyruvate kinase activity"/>
    <property type="evidence" value="ECO:0007669"/>
    <property type="project" value="UniProtKB-UniRule"/>
</dbReference>
<keyword evidence="12 17" id="KW-0460">Magnesium</keyword>
<keyword evidence="8" id="KW-0479">Metal-binding</keyword>
<evidence type="ECO:0000256" key="4">
    <source>
        <dbReference type="ARBA" id="ARBA00008663"/>
    </source>
</evidence>
<dbReference type="Pfam" id="PF02887">
    <property type="entry name" value="PK_C"/>
    <property type="match status" value="1"/>
</dbReference>
<evidence type="ECO:0000256" key="14">
    <source>
        <dbReference type="ARBA" id="ARBA00023152"/>
    </source>
</evidence>
<proteinExistence type="inferred from homology"/>
<evidence type="ECO:0000256" key="1">
    <source>
        <dbReference type="ARBA" id="ARBA00001946"/>
    </source>
</evidence>
<keyword evidence="7 17" id="KW-0808">Transferase</keyword>
<sequence>MQKTKMIFTIGPASDNEEVLGKFIDIGMSAARLNFSHGTHETHKEKIELIKRLRKEKNSSTAIILDIKGPKIRTHNFVNDGVELKEGNSFDFICGEEILGDEHRCSISYLELYEDIKVGGKILVDDGLLKFTVTSIEGKTIHTVVEVGGMIKNHKGVNVPNVVIKLPSITEKDIEDIKFGCEMGVDFIAASFIRKASDILDVKKILAENNGKHIKVIAKIENQEGVDNIDSIIEVTDAVMVARGDMGVEIPIQKVPIIQKMIIKKCNKAGKIVITATQMLDSMIRNSLPTRAEASDICNAIFDGTDAIMLSGESASGLFPIEAATTMANIAQEAEEYLDYNALTARLREPSLTDYAAAISYSACRTANLLDAKAIVAATKSGATARILSRYRSKAPIIAITPYDQVRRSLSLNFGIYPMLCDMFNTTDQILDEAKNVVFKLGITEPGDDIIVAAGMPTTHTGGTNMLKIEKI</sequence>
<dbReference type="InterPro" id="IPR036918">
    <property type="entry name" value="Pyrv_Knase_C_sf"/>
</dbReference>
<comment type="similarity">
    <text evidence="4 17">Belongs to the pyruvate kinase family.</text>
</comment>
<dbReference type="NCBIfam" id="NF004491">
    <property type="entry name" value="PRK05826.1"/>
    <property type="match status" value="1"/>
</dbReference>
<dbReference type="RefSeq" id="WP_058293812.1">
    <property type="nucleotide sequence ID" value="NZ_CAKJVD010000014.1"/>
</dbReference>
<evidence type="ECO:0000259" key="19">
    <source>
        <dbReference type="Pfam" id="PF02887"/>
    </source>
</evidence>
<dbReference type="Pfam" id="PF00224">
    <property type="entry name" value="PK"/>
    <property type="match status" value="1"/>
</dbReference>
<dbReference type="GO" id="GO:0005524">
    <property type="term" value="F:ATP binding"/>
    <property type="evidence" value="ECO:0007669"/>
    <property type="project" value="UniProtKB-KW"/>
</dbReference>
<dbReference type="PANTHER" id="PTHR11817">
    <property type="entry name" value="PYRUVATE KINASE"/>
    <property type="match status" value="1"/>
</dbReference>
<dbReference type="InterPro" id="IPR001697">
    <property type="entry name" value="Pyr_Knase"/>
</dbReference>
<evidence type="ECO:0000256" key="5">
    <source>
        <dbReference type="ARBA" id="ARBA00012142"/>
    </source>
</evidence>
<accession>A0A2A7MCN1</accession>
<comment type="pathway">
    <text evidence="3 17">Carbohydrate degradation; glycolysis; pyruvate from D-glyceraldehyde 3-phosphate: step 5/5.</text>
</comment>
<dbReference type="FunFam" id="3.20.20.60:FF:000025">
    <property type="entry name" value="Pyruvate kinase"/>
    <property type="match status" value="1"/>
</dbReference>
<evidence type="ECO:0000256" key="7">
    <source>
        <dbReference type="ARBA" id="ARBA00022679"/>
    </source>
</evidence>
<dbReference type="InterPro" id="IPR015793">
    <property type="entry name" value="Pyrv_Knase_brl"/>
</dbReference>
<dbReference type="Gene3D" id="3.40.1380.20">
    <property type="entry name" value="Pyruvate kinase, C-terminal domain"/>
    <property type="match status" value="1"/>
</dbReference>
<dbReference type="AlphaFoldDB" id="A0A2A7MCN1"/>
<dbReference type="NCBIfam" id="NF004978">
    <property type="entry name" value="PRK06354.1"/>
    <property type="match status" value="1"/>
</dbReference>
<gene>
    <name evidence="20" type="primary">pyk</name>
    <name evidence="20" type="ORF">CQ394_18175</name>
</gene>
<evidence type="ECO:0000256" key="12">
    <source>
        <dbReference type="ARBA" id="ARBA00022842"/>
    </source>
</evidence>
<keyword evidence="9" id="KW-0547">Nucleotide-binding</keyword>
<dbReference type="STRING" id="137838.GCA_001458595_00883"/>
<dbReference type="PROSITE" id="PS00110">
    <property type="entry name" value="PYRUVATE_KINASE"/>
    <property type="match status" value="1"/>
</dbReference>